<comment type="caution">
    <text evidence="2">The sequence shown here is derived from an EMBL/GenBank/DDBJ whole genome shotgun (WGS) entry which is preliminary data.</text>
</comment>
<dbReference type="Proteomes" id="UP000886124">
    <property type="component" value="Unassembled WGS sequence"/>
</dbReference>
<evidence type="ECO:0000313" key="2">
    <source>
        <dbReference type="EMBL" id="HHJ52930.1"/>
    </source>
</evidence>
<feature type="chain" id="PRO_5030651140" description="DUF5683 domain-containing protein" evidence="1">
    <location>
        <begin position="29"/>
        <end position="262"/>
    </location>
</feature>
<organism evidence="2">
    <name type="scientific">Caldithrix abyssi</name>
    <dbReference type="NCBI Taxonomy" id="187145"/>
    <lineage>
        <taxon>Bacteria</taxon>
        <taxon>Pseudomonadati</taxon>
        <taxon>Calditrichota</taxon>
        <taxon>Calditrichia</taxon>
        <taxon>Calditrichales</taxon>
        <taxon>Calditrichaceae</taxon>
        <taxon>Caldithrix</taxon>
    </lineage>
</organism>
<protein>
    <recommendedName>
        <fullName evidence="3">DUF5683 domain-containing protein</fullName>
    </recommendedName>
</protein>
<reference evidence="2" key="1">
    <citation type="journal article" date="2020" name="mSystems">
        <title>Genome- and Community-Level Interaction Insights into Carbon Utilization and Element Cycling Functions of Hydrothermarchaeota in Hydrothermal Sediment.</title>
        <authorList>
            <person name="Zhou Z."/>
            <person name="Liu Y."/>
            <person name="Xu W."/>
            <person name="Pan J."/>
            <person name="Luo Z.H."/>
            <person name="Li M."/>
        </authorList>
    </citation>
    <scope>NUCLEOTIDE SEQUENCE [LARGE SCALE GENOMIC DNA]</scope>
    <source>
        <strain evidence="2">HyVt-527</strain>
    </source>
</reference>
<keyword evidence="1" id="KW-0732">Signal</keyword>
<evidence type="ECO:0008006" key="3">
    <source>
        <dbReference type="Google" id="ProtNLM"/>
    </source>
</evidence>
<feature type="signal peptide" evidence="1">
    <location>
        <begin position="1"/>
        <end position="28"/>
    </location>
</feature>
<accession>A0A7V5PQA1</accession>
<dbReference type="EMBL" id="DROD01000468">
    <property type="protein sequence ID" value="HHJ52930.1"/>
    <property type="molecule type" value="Genomic_DNA"/>
</dbReference>
<name>A0A7V5PQA1_CALAY</name>
<sequence>MMKIIKNLHWRCAIVLLFLPLFTLTAQEGFRAALTVNPAVPTAGLTAPTPGKRFTGYGQNLSASHRPGWKSPGKAALLSFLLPGLGEYYVGAKNWARVFLGLEAAALVSWYGNVWYANRLEKDYQAYAAQHAGVRSAGKDLAYWTAVGKYDDIYAYNDQRERDRNFAELYPETDEYYWKWDAHQNRLTYDGKRLDANRWHSYEVYFQLAVVLNHLVSGINAIRLARRHNKGLPVETSWHLQLESAPPASGNGYYGLRFTRRF</sequence>
<evidence type="ECO:0000256" key="1">
    <source>
        <dbReference type="SAM" id="SignalP"/>
    </source>
</evidence>
<gene>
    <name evidence="2" type="ORF">ENJ89_07025</name>
</gene>
<proteinExistence type="predicted"/>
<dbReference type="AlphaFoldDB" id="A0A7V5PQA1"/>